<organism evidence="3 4">
    <name type="scientific">Komagataeibacter intermedius NRIC 0521</name>
    <dbReference type="NCBI Taxonomy" id="1307934"/>
    <lineage>
        <taxon>Bacteria</taxon>
        <taxon>Pseudomonadati</taxon>
        <taxon>Pseudomonadota</taxon>
        <taxon>Alphaproteobacteria</taxon>
        <taxon>Acetobacterales</taxon>
        <taxon>Acetobacteraceae</taxon>
        <taxon>Komagataeibacter</taxon>
    </lineage>
</organism>
<dbReference type="EMBL" id="BAQJ01000301">
    <property type="protein sequence ID" value="GBQ76453.1"/>
    <property type="molecule type" value="Genomic_DNA"/>
</dbReference>
<keyword evidence="2" id="KW-1133">Transmembrane helix</keyword>
<keyword evidence="2" id="KW-0812">Transmembrane</keyword>
<name>A0ABQ0PNB3_9PROT</name>
<proteinExistence type="predicted"/>
<evidence type="ECO:0000313" key="4">
    <source>
        <dbReference type="Proteomes" id="UP001061452"/>
    </source>
</evidence>
<evidence type="ECO:0000256" key="2">
    <source>
        <dbReference type="SAM" id="Phobius"/>
    </source>
</evidence>
<feature type="region of interest" description="Disordered" evidence="1">
    <location>
        <begin position="1"/>
        <end position="24"/>
    </location>
</feature>
<feature type="transmembrane region" description="Helical" evidence="2">
    <location>
        <begin position="30"/>
        <end position="51"/>
    </location>
</feature>
<keyword evidence="4" id="KW-1185">Reference proteome</keyword>
<accession>A0ABQ0PNB3</accession>
<evidence type="ECO:0000256" key="1">
    <source>
        <dbReference type="SAM" id="MobiDB-lite"/>
    </source>
</evidence>
<gene>
    <name evidence="3" type="ORF">AA0521_2903</name>
</gene>
<dbReference type="Proteomes" id="UP001061452">
    <property type="component" value="Unassembled WGS sequence"/>
</dbReference>
<comment type="caution">
    <text evidence="3">The sequence shown here is derived from an EMBL/GenBank/DDBJ whole genome shotgun (WGS) entry which is preliminary data.</text>
</comment>
<evidence type="ECO:0000313" key="3">
    <source>
        <dbReference type="EMBL" id="GBQ76453.1"/>
    </source>
</evidence>
<protein>
    <submittedName>
        <fullName evidence="3">Uncharacterized protein</fullName>
    </submittedName>
</protein>
<keyword evidence="2" id="KW-0472">Membrane</keyword>
<reference evidence="3" key="1">
    <citation type="submission" date="2013-04" db="EMBL/GenBank/DDBJ databases">
        <title>The genome sequencing project of 58 acetic acid bacteria.</title>
        <authorList>
            <person name="Okamoto-Kainuma A."/>
            <person name="Ishikawa M."/>
            <person name="Umino S."/>
            <person name="Koizumi Y."/>
            <person name="Shiwa Y."/>
            <person name="Yoshikawa H."/>
            <person name="Matsutani M."/>
            <person name="Matsushita K."/>
        </authorList>
    </citation>
    <scope>NUCLEOTIDE SEQUENCE</scope>
    <source>
        <strain evidence="3">NRIC 0521</strain>
    </source>
</reference>
<sequence length="53" mass="5718">MQDMVEGDLTLGQPDDKTPDFLNGPPDQTWYGFAGLFLGDLSFACALTPAIRA</sequence>